<organism evidence="2 3">
    <name type="scientific">Caenorhabditis japonica</name>
    <dbReference type="NCBI Taxonomy" id="281687"/>
    <lineage>
        <taxon>Eukaryota</taxon>
        <taxon>Metazoa</taxon>
        <taxon>Ecdysozoa</taxon>
        <taxon>Nematoda</taxon>
        <taxon>Chromadorea</taxon>
        <taxon>Rhabditida</taxon>
        <taxon>Rhabditina</taxon>
        <taxon>Rhabditomorpha</taxon>
        <taxon>Rhabditoidea</taxon>
        <taxon>Rhabditidae</taxon>
        <taxon>Peloderinae</taxon>
        <taxon>Caenorhabditis</taxon>
    </lineage>
</organism>
<reference evidence="3" key="1">
    <citation type="submission" date="2010-08" db="EMBL/GenBank/DDBJ databases">
        <authorList>
            <consortium name="Caenorhabditis japonica Sequencing Consortium"/>
            <person name="Wilson R.K."/>
        </authorList>
    </citation>
    <scope>NUCLEOTIDE SEQUENCE [LARGE SCALE GENOMIC DNA]</scope>
    <source>
        <strain evidence="3">DF5081</strain>
    </source>
</reference>
<evidence type="ECO:0000313" key="2">
    <source>
        <dbReference type="EnsemblMetazoa" id="CJA38896.1"/>
    </source>
</evidence>
<feature type="region of interest" description="Disordered" evidence="1">
    <location>
        <begin position="1"/>
        <end position="36"/>
    </location>
</feature>
<feature type="compositionally biased region" description="Basic and acidic residues" evidence="1">
    <location>
        <begin position="24"/>
        <end position="36"/>
    </location>
</feature>
<dbReference type="AlphaFoldDB" id="A0A8R1EKI6"/>
<dbReference type="Proteomes" id="UP000005237">
    <property type="component" value="Unassembled WGS sequence"/>
</dbReference>
<proteinExistence type="predicted"/>
<name>A0A8R1EKI6_CAEJA</name>
<reference evidence="2" key="2">
    <citation type="submission" date="2022-06" db="UniProtKB">
        <authorList>
            <consortium name="EnsemblMetazoa"/>
        </authorList>
    </citation>
    <scope>IDENTIFICATION</scope>
    <source>
        <strain evidence="2">DF5081</strain>
    </source>
</reference>
<sequence length="70" mass="8356">MRDPNENEIEDATEVEMDSDNEKEDEHLEKELEREKDATCVLLDSEKEDKFCNEDAIIAIWKRYGEEKYT</sequence>
<evidence type="ECO:0000313" key="3">
    <source>
        <dbReference type="Proteomes" id="UP000005237"/>
    </source>
</evidence>
<accession>A0A8R1EKI6</accession>
<keyword evidence="3" id="KW-1185">Reference proteome</keyword>
<protein>
    <submittedName>
        <fullName evidence="2">Uncharacterized protein</fullName>
    </submittedName>
</protein>
<feature type="compositionally biased region" description="Acidic residues" evidence="1">
    <location>
        <begin position="1"/>
        <end position="23"/>
    </location>
</feature>
<evidence type="ECO:0000256" key="1">
    <source>
        <dbReference type="SAM" id="MobiDB-lite"/>
    </source>
</evidence>
<dbReference type="EnsemblMetazoa" id="CJA38896.1">
    <property type="protein sequence ID" value="CJA38896.1"/>
    <property type="gene ID" value="WBGene00214743"/>
</dbReference>